<evidence type="ECO:0000259" key="7">
    <source>
        <dbReference type="Pfam" id="PF14378"/>
    </source>
</evidence>
<accession>A0A7W7VP07</accession>
<dbReference type="Proteomes" id="UP000552644">
    <property type="component" value="Unassembled WGS sequence"/>
</dbReference>
<keyword evidence="4 6" id="KW-0472">Membrane</keyword>
<evidence type="ECO:0000256" key="3">
    <source>
        <dbReference type="ARBA" id="ARBA00022989"/>
    </source>
</evidence>
<gene>
    <name evidence="8" type="ORF">FHS44_004584</name>
</gene>
<evidence type="ECO:0000256" key="1">
    <source>
        <dbReference type="ARBA" id="ARBA00004141"/>
    </source>
</evidence>
<keyword evidence="2 6" id="KW-0812">Transmembrane</keyword>
<comment type="caution">
    <text evidence="8">The sequence shown here is derived from an EMBL/GenBank/DDBJ whole genome shotgun (WGS) entry which is preliminary data.</text>
</comment>
<dbReference type="EMBL" id="JACHJP010000004">
    <property type="protein sequence ID" value="MBB4917476.1"/>
    <property type="molecule type" value="Genomic_DNA"/>
</dbReference>
<feature type="compositionally biased region" description="Basic and acidic residues" evidence="5">
    <location>
        <begin position="316"/>
        <end position="336"/>
    </location>
</feature>
<dbReference type="RefSeq" id="WP_221461125.1">
    <property type="nucleotide sequence ID" value="NZ_JACHJP010000004.1"/>
</dbReference>
<evidence type="ECO:0000256" key="2">
    <source>
        <dbReference type="ARBA" id="ARBA00022692"/>
    </source>
</evidence>
<evidence type="ECO:0000256" key="5">
    <source>
        <dbReference type="SAM" id="MobiDB-lite"/>
    </source>
</evidence>
<organism evidence="8 9">
    <name type="scientific">Streptosporangium saharense</name>
    <dbReference type="NCBI Taxonomy" id="1706840"/>
    <lineage>
        <taxon>Bacteria</taxon>
        <taxon>Bacillati</taxon>
        <taxon>Actinomycetota</taxon>
        <taxon>Actinomycetes</taxon>
        <taxon>Streptosporangiales</taxon>
        <taxon>Streptosporangiaceae</taxon>
        <taxon>Streptosporangium</taxon>
    </lineage>
</organism>
<evidence type="ECO:0000313" key="8">
    <source>
        <dbReference type="EMBL" id="MBB4917476.1"/>
    </source>
</evidence>
<feature type="transmembrane region" description="Helical" evidence="6">
    <location>
        <begin position="159"/>
        <end position="178"/>
    </location>
</feature>
<feature type="transmembrane region" description="Helical" evidence="6">
    <location>
        <begin position="14"/>
        <end position="33"/>
    </location>
</feature>
<dbReference type="CDD" id="cd03386">
    <property type="entry name" value="PAP2_Aur1_like"/>
    <property type="match status" value="1"/>
</dbReference>
<evidence type="ECO:0000256" key="6">
    <source>
        <dbReference type="SAM" id="Phobius"/>
    </source>
</evidence>
<feature type="transmembrane region" description="Helical" evidence="6">
    <location>
        <begin position="62"/>
        <end position="81"/>
    </location>
</feature>
<feature type="region of interest" description="Disordered" evidence="5">
    <location>
        <begin position="309"/>
        <end position="336"/>
    </location>
</feature>
<feature type="transmembrane region" description="Helical" evidence="6">
    <location>
        <begin position="278"/>
        <end position="299"/>
    </location>
</feature>
<feature type="transmembrane region" description="Helical" evidence="6">
    <location>
        <begin position="254"/>
        <end position="272"/>
    </location>
</feature>
<dbReference type="GO" id="GO:0016020">
    <property type="term" value="C:membrane"/>
    <property type="evidence" value="ECO:0007669"/>
    <property type="project" value="UniProtKB-SubCell"/>
</dbReference>
<dbReference type="InterPro" id="IPR052185">
    <property type="entry name" value="IPC_Synthase-Related"/>
</dbReference>
<sequence length="336" mass="37262">MELGSERRAGVRPLTRVAVASVVVAVFLGAHAASGRLTLVHVLFAGVCLLAVLMLDRWRPVTMFFLPLFVLLGVYDLQRFLVARVTSVPVHVAELHTWELAWFGIPTATGRVTPAAWFQTHTSAVLDLICGLAYIGYFTLFMVMAAWWRFGLRRDRSQLVTWATLLLHLGGYLVHLTYPTAPPWYVDRYGLGPAVLTAPAEAAGATRFDELLGISWFANSYTNSANVFGACPSLHVGQIFLAVLFAWRFRSLRIVATTGWLVVVLASAYLNHHYIVDGLVGMAFAVGAYALVLTGNRWWPTRLSRAPRRTPARSGITERQEPAVLGGHDRRTWSEE</sequence>
<dbReference type="PANTHER" id="PTHR31310:SF7">
    <property type="entry name" value="PA-PHOSPHATASE RELATED-FAMILY PROTEIN DDB_G0268928"/>
    <property type="match status" value="1"/>
</dbReference>
<protein>
    <recommendedName>
        <fullName evidence="7">Inositolphosphotransferase Aur1/Ipt1 domain-containing protein</fullName>
    </recommendedName>
</protein>
<dbReference type="InterPro" id="IPR026841">
    <property type="entry name" value="Aur1/Ipt1"/>
</dbReference>
<evidence type="ECO:0000313" key="9">
    <source>
        <dbReference type="Proteomes" id="UP000552644"/>
    </source>
</evidence>
<feature type="transmembrane region" description="Helical" evidence="6">
    <location>
        <begin position="39"/>
        <end position="55"/>
    </location>
</feature>
<dbReference type="PANTHER" id="PTHR31310">
    <property type="match status" value="1"/>
</dbReference>
<evidence type="ECO:0000256" key="4">
    <source>
        <dbReference type="ARBA" id="ARBA00023136"/>
    </source>
</evidence>
<dbReference type="Pfam" id="PF14378">
    <property type="entry name" value="PAP2_3"/>
    <property type="match status" value="1"/>
</dbReference>
<name>A0A7W7VP07_9ACTN</name>
<feature type="domain" description="Inositolphosphotransferase Aur1/Ipt1" evidence="7">
    <location>
        <begin position="117"/>
        <end position="291"/>
    </location>
</feature>
<keyword evidence="9" id="KW-1185">Reference proteome</keyword>
<dbReference type="AlphaFoldDB" id="A0A7W7VP07"/>
<reference evidence="8 9" key="1">
    <citation type="submission" date="2020-08" db="EMBL/GenBank/DDBJ databases">
        <title>Genomic Encyclopedia of Type Strains, Phase III (KMG-III): the genomes of soil and plant-associated and newly described type strains.</title>
        <authorList>
            <person name="Whitman W."/>
        </authorList>
    </citation>
    <scope>NUCLEOTIDE SEQUENCE [LARGE SCALE GENOMIC DNA]</scope>
    <source>
        <strain evidence="8 9">CECT 8840</strain>
    </source>
</reference>
<feature type="transmembrane region" description="Helical" evidence="6">
    <location>
        <begin position="227"/>
        <end position="247"/>
    </location>
</feature>
<comment type="subcellular location">
    <subcellularLocation>
        <location evidence="1">Membrane</location>
        <topology evidence="1">Multi-pass membrane protein</topology>
    </subcellularLocation>
</comment>
<feature type="transmembrane region" description="Helical" evidence="6">
    <location>
        <begin position="124"/>
        <end position="147"/>
    </location>
</feature>
<proteinExistence type="predicted"/>
<keyword evidence="3 6" id="KW-1133">Transmembrane helix</keyword>